<dbReference type="Proteomes" id="UP000222624">
    <property type="component" value="Genome"/>
</dbReference>
<sequence>MKNIHPRVVELLSKQLPATAQITGAVSVSETESTILVKISGVKNQFNLPKTDIGNRYPHRATTLTVSRMCTYRDAIQKLSDRDRLFLLGGVDYDNATTRLEFDENGRGEIALAILDDSIIYTGAIKVNLVLAEKALTTNAEPFTLPLSYERVALALVRKVFTVKGNVFTGNQLTKAFCQAVVSHLTSFGFPLYKDALEQMQQGEVLSVHNDGVSDILTLRTLSGICYLIRFKTHAEDAPVL</sequence>
<gene>
    <name evidence="1" type="ORF">JOAD_74</name>
</gene>
<organism evidence="1 2">
    <name type="scientific">Erwinia phage vB_EamM_Joad</name>
    <dbReference type="NCBI Taxonomy" id="2026081"/>
    <lineage>
        <taxon>Viruses</taxon>
        <taxon>Duplodnaviria</taxon>
        <taxon>Heunggongvirae</taxon>
        <taxon>Uroviricota</taxon>
        <taxon>Caudoviricetes</taxon>
        <taxon>Chimalliviridae</taxon>
        <taxon>Risingsunvirus</taxon>
        <taxon>Risingsunvirus risingsun</taxon>
    </lineage>
</organism>
<name>A0A223LIK6_9CAUD</name>
<proteinExistence type="predicted"/>
<accession>A0A223LIK6</accession>
<evidence type="ECO:0000313" key="1">
    <source>
        <dbReference type="EMBL" id="ASU03841.1"/>
    </source>
</evidence>
<protein>
    <submittedName>
        <fullName evidence="1">Uncharacterized protein</fullName>
    </submittedName>
</protein>
<dbReference type="EMBL" id="MF459647">
    <property type="protein sequence ID" value="ASU03841.1"/>
    <property type="molecule type" value="Genomic_DNA"/>
</dbReference>
<evidence type="ECO:0000313" key="2">
    <source>
        <dbReference type="Proteomes" id="UP000222624"/>
    </source>
</evidence>
<reference evidence="2" key="1">
    <citation type="submission" date="2017-07" db="EMBL/GenBank/DDBJ databases">
        <authorList>
            <person name="Bickmore M.X."/>
            <person name="Vaden K."/>
            <person name="Brady T.S."/>
            <person name="Tateoka O.B."/>
            <person name="Carter J.L."/>
            <person name="Pape J.A."/>
            <person name="Robinson D.M."/>
            <person name="Russell K.A."/>
            <person name="Staley L.A."/>
            <person name="Stettler J.M."/>
            <person name="Townsend M.H."/>
            <person name="Wienclaw T."/>
            <person name="Williamson T.L."/>
            <person name="Kruger J.L."/>
            <person name="Berg J.A."/>
            <person name="Sharma R."/>
            <person name="Payne A.M."/>
            <person name="Fajardo C.P."/>
            <person name="Breakwell D.P."/>
            <person name="Hope S."/>
            <person name="Grose J.H."/>
        </authorList>
    </citation>
    <scope>NUCLEOTIDE SEQUENCE [LARGE SCALE GENOMIC DNA]</scope>
</reference>